<evidence type="ECO:0000256" key="1">
    <source>
        <dbReference type="SAM" id="MobiDB-lite"/>
    </source>
</evidence>
<accession>A0A8J7RLL5</accession>
<dbReference type="Proteomes" id="UP000673975">
    <property type="component" value="Unassembled WGS sequence"/>
</dbReference>
<dbReference type="GO" id="GO:0016758">
    <property type="term" value="F:hexosyltransferase activity"/>
    <property type="evidence" value="ECO:0007669"/>
    <property type="project" value="TreeGrafter"/>
</dbReference>
<dbReference type="Pfam" id="PF13579">
    <property type="entry name" value="Glyco_trans_4_4"/>
    <property type="match status" value="1"/>
</dbReference>
<dbReference type="InterPro" id="IPR028098">
    <property type="entry name" value="Glyco_trans_4-like_N"/>
</dbReference>
<dbReference type="SUPFAM" id="SSF53756">
    <property type="entry name" value="UDP-Glycosyltransferase/glycogen phosphorylase"/>
    <property type="match status" value="1"/>
</dbReference>
<comment type="caution">
    <text evidence="4">The sequence shown here is derived from an EMBL/GenBank/DDBJ whole genome shotgun (WGS) entry which is preliminary data.</text>
</comment>
<dbReference type="InterPro" id="IPR001296">
    <property type="entry name" value="Glyco_trans_1"/>
</dbReference>
<feature type="domain" description="Glycosyl transferase family 1" evidence="2">
    <location>
        <begin position="239"/>
        <end position="383"/>
    </location>
</feature>
<protein>
    <submittedName>
        <fullName evidence="4">Glycosyltransferase family 4 protein</fullName>
    </submittedName>
</protein>
<dbReference type="CDD" id="cd03794">
    <property type="entry name" value="GT4_WbuB-like"/>
    <property type="match status" value="1"/>
</dbReference>
<dbReference type="EMBL" id="JAFIDN010000017">
    <property type="protein sequence ID" value="MBP3193915.1"/>
    <property type="molecule type" value="Genomic_DNA"/>
</dbReference>
<name>A0A8J7RLL5_9BACT</name>
<feature type="domain" description="Glycosyltransferase subfamily 4-like N-terminal" evidence="3">
    <location>
        <begin position="16"/>
        <end position="202"/>
    </location>
</feature>
<evidence type="ECO:0000259" key="3">
    <source>
        <dbReference type="Pfam" id="PF13579"/>
    </source>
</evidence>
<gene>
    <name evidence="4" type="ORF">NATSA_14655</name>
</gene>
<organism evidence="4 5">
    <name type="scientific">Natronogracilivirga saccharolytica</name>
    <dbReference type="NCBI Taxonomy" id="2812953"/>
    <lineage>
        <taxon>Bacteria</taxon>
        <taxon>Pseudomonadati</taxon>
        <taxon>Balneolota</taxon>
        <taxon>Balneolia</taxon>
        <taxon>Balneolales</taxon>
        <taxon>Cyclonatronaceae</taxon>
        <taxon>Natronogracilivirga</taxon>
    </lineage>
</organism>
<proteinExistence type="predicted"/>
<dbReference type="InterPro" id="IPR050194">
    <property type="entry name" value="Glycosyltransferase_grp1"/>
</dbReference>
<evidence type="ECO:0000259" key="2">
    <source>
        <dbReference type="Pfam" id="PF00534"/>
    </source>
</evidence>
<dbReference type="Pfam" id="PF00534">
    <property type="entry name" value="Glycos_transf_1"/>
    <property type="match status" value="1"/>
</dbReference>
<dbReference type="PANTHER" id="PTHR45947">
    <property type="entry name" value="SULFOQUINOVOSYL TRANSFERASE SQD2"/>
    <property type="match status" value="1"/>
</dbReference>
<feature type="region of interest" description="Disordered" evidence="1">
    <location>
        <begin position="407"/>
        <end position="431"/>
    </location>
</feature>
<dbReference type="PANTHER" id="PTHR45947:SF3">
    <property type="entry name" value="SULFOQUINOVOSYL TRANSFERASE SQD2"/>
    <property type="match status" value="1"/>
</dbReference>
<dbReference type="AlphaFoldDB" id="A0A8J7RLL5"/>
<dbReference type="Gene3D" id="3.40.50.2000">
    <property type="entry name" value="Glycogen Phosphorylase B"/>
    <property type="match status" value="2"/>
</dbReference>
<evidence type="ECO:0000313" key="4">
    <source>
        <dbReference type="EMBL" id="MBP3193915.1"/>
    </source>
</evidence>
<evidence type="ECO:0000313" key="5">
    <source>
        <dbReference type="Proteomes" id="UP000673975"/>
    </source>
</evidence>
<sequence>MKLLFLSQYYPPETGAGATRAETLRRYLAGLGWEIDILCELPNYPDGEIPEEFRDRFFHETLEENGSSVVRTWVIPTRRENFFQQIRMFASWMFSSFLYGLMNPKKYDAVYATSPPIFGAISGLMLARLYRIPFFFEVRDLWPDAALETGQVEEKSLVYKISKYIERVLYRHADLVIPVTRRSEELIKITEPEARTHVIYNGVDVSHFRRVDKPYDIIDEPLRRDVFRVGYAGTIGVIHDLETVVRAAKMLEDEEDIEFLLIGDGSRSHQLKKMLDEHRPKNIRWIGSKSHKTIPAYLSTFDLALNPVFDTRVFESILTVKFFEYLACEVPVISTARGILKEVGEISKAAVTLPPEDPEVLARTILSLKKDEKKREQLRSNSRTFVETYFDRKKWAGELSEVLKSRLNRSTDSPTPHHSLHKDISSSGYNW</sequence>
<keyword evidence="5" id="KW-1185">Reference proteome</keyword>
<reference evidence="4" key="1">
    <citation type="submission" date="2021-02" db="EMBL/GenBank/DDBJ databases">
        <title>Natronogracilivirga saccharolytica gen. nov. sp. nov. a new anaerobic, haloalkiliphilic carbohydrate-fermenting bacterium from soda lake and proposing of Cyclonatronumiaceae fam. nov. in the phylum Balneolaeota.</title>
        <authorList>
            <person name="Zhilina T.N."/>
            <person name="Sorokin D.Y."/>
            <person name="Zavarzina D.G."/>
            <person name="Toshchakov S.V."/>
            <person name="Kublanov I.V."/>
        </authorList>
    </citation>
    <scope>NUCLEOTIDE SEQUENCE</scope>
    <source>
        <strain evidence="4">Z-1702</strain>
    </source>
</reference>
<dbReference type="RefSeq" id="WP_210513374.1">
    <property type="nucleotide sequence ID" value="NZ_JAFIDN010000017.1"/>
</dbReference>